<sequence length="127" mass="13630">MISAKTTHMGLVRTENQDSLGYIKVGANDLFVICDGVGGLPNGALASKTAVDSIISDFSIISSVGPETHLQSAMKKAQKAVMKTNPKPLGTTVVALYLGDGTAYAAWCGDSRIYHFRNNILHWMSRD</sequence>
<evidence type="ECO:0000259" key="1">
    <source>
        <dbReference type="PROSITE" id="PS51746"/>
    </source>
</evidence>
<gene>
    <name evidence="2" type="ORF">METZ01_LOCUS331393</name>
</gene>
<name>A0A382PYW8_9ZZZZ</name>
<feature type="non-terminal residue" evidence="2">
    <location>
        <position position="127"/>
    </location>
</feature>
<dbReference type="InterPro" id="IPR036457">
    <property type="entry name" value="PPM-type-like_dom_sf"/>
</dbReference>
<dbReference type="AlphaFoldDB" id="A0A382PYW8"/>
<dbReference type="Gene3D" id="3.60.40.10">
    <property type="entry name" value="PPM-type phosphatase domain"/>
    <property type="match status" value="1"/>
</dbReference>
<dbReference type="PROSITE" id="PS51746">
    <property type="entry name" value="PPM_2"/>
    <property type="match status" value="1"/>
</dbReference>
<proteinExistence type="predicted"/>
<feature type="domain" description="PPM-type phosphatase" evidence="1">
    <location>
        <begin position="1"/>
        <end position="127"/>
    </location>
</feature>
<evidence type="ECO:0000313" key="2">
    <source>
        <dbReference type="EMBL" id="SVC78539.1"/>
    </source>
</evidence>
<protein>
    <recommendedName>
        <fullName evidence="1">PPM-type phosphatase domain-containing protein</fullName>
    </recommendedName>
</protein>
<dbReference type="EMBL" id="UINC01110794">
    <property type="protein sequence ID" value="SVC78539.1"/>
    <property type="molecule type" value="Genomic_DNA"/>
</dbReference>
<accession>A0A382PYW8</accession>
<dbReference type="SUPFAM" id="SSF81606">
    <property type="entry name" value="PP2C-like"/>
    <property type="match status" value="1"/>
</dbReference>
<dbReference type="Pfam" id="PF13672">
    <property type="entry name" value="PP2C_2"/>
    <property type="match status" value="1"/>
</dbReference>
<organism evidence="2">
    <name type="scientific">marine metagenome</name>
    <dbReference type="NCBI Taxonomy" id="408172"/>
    <lineage>
        <taxon>unclassified sequences</taxon>
        <taxon>metagenomes</taxon>
        <taxon>ecological metagenomes</taxon>
    </lineage>
</organism>
<reference evidence="2" key="1">
    <citation type="submission" date="2018-05" db="EMBL/GenBank/DDBJ databases">
        <authorList>
            <person name="Lanie J.A."/>
            <person name="Ng W.-L."/>
            <person name="Kazmierczak K.M."/>
            <person name="Andrzejewski T.M."/>
            <person name="Davidsen T.M."/>
            <person name="Wayne K.J."/>
            <person name="Tettelin H."/>
            <person name="Glass J.I."/>
            <person name="Rusch D."/>
            <person name="Podicherti R."/>
            <person name="Tsui H.-C.T."/>
            <person name="Winkler M.E."/>
        </authorList>
    </citation>
    <scope>NUCLEOTIDE SEQUENCE</scope>
</reference>
<dbReference type="InterPro" id="IPR001932">
    <property type="entry name" value="PPM-type_phosphatase-like_dom"/>
</dbReference>